<dbReference type="RefSeq" id="WP_187542618.1">
    <property type="nucleotide sequence ID" value="NZ_CP060717.1"/>
</dbReference>
<evidence type="ECO:0000256" key="1">
    <source>
        <dbReference type="ARBA" id="ARBA00010873"/>
    </source>
</evidence>
<protein>
    <submittedName>
        <fullName evidence="6">MobA/MobL family protein</fullName>
    </submittedName>
</protein>
<keyword evidence="3" id="KW-0175">Coiled coil</keyword>
<feature type="region of interest" description="Disordered" evidence="4">
    <location>
        <begin position="564"/>
        <end position="610"/>
    </location>
</feature>
<dbReference type="InterPro" id="IPR005053">
    <property type="entry name" value="MobA_MobL"/>
</dbReference>
<feature type="region of interest" description="Disordered" evidence="4">
    <location>
        <begin position="853"/>
        <end position="891"/>
    </location>
</feature>
<evidence type="ECO:0000313" key="6">
    <source>
        <dbReference type="EMBL" id="QNN65633.1"/>
    </source>
</evidence>
<name>A0A7G9SCQ8_9SPHN</name>
<sequence length="891" mass="99041">MTHWSAPTVYSPRFYFKGADGRRSFHCKVTYIPKTMRQRTLSDGTRIAPGAAQASAKYKAGANRDDRQGYLMGERVQQTEDGKTYFESNISHDSLGDIFAFFDLVEQCERTPSNDKVAVDFHHDPVLWRNVANDPDCEPAVRQAWAARNVARGGKIELTRGGDHLFRIMRKHGFKPASHFDPQGKKRTAKQRAKLDGINWIYGRGGVTQIRVIHALPHEFNAAQRIETVKVICARLDKLGVMYFAVIHEPEADNDARNFHVHIDIYDRPCRRLDGTENDLATVNPKIVGDIRKALRKGDFKDQVGQWDFAVTREYRSSSGNLLKHRPFRQNKQRDAHKVGLAKRVRQWVETDVNAVANRHGLKAIYDCRTYKEMGVAKVPDVTLGPREHALVKRGIPTRKSTINENRHAAAHMRLVHQKYLRELQNVDDLEAQLMSILTAADPSGKATKTKVKETKKELDRLRAYANAERERALLELTIERSMSTCYAVGDRADRLVESGADRDGEFRDRHRHAEAWLGGGGASYPAITSAYLQLMSELTTRSAARKRLVERVEDLHSAAVSDAVESLPTAERDSAPAGLPISPRRLEPAQLSSKKSSAETPHWPSVEQENDRTMGLADANLGSGKTIERIMDASASISRPHERIDGKLNDRMLPAGATTVSESPRVQHVAAEPSAKSPKICPLGVDASADTGAAEPVPARVVKTVTTKPANTPSAALVAEPPPASEGHSAIRTEVTSTPHQPTAGYDFPLNRFGQAPWKVEEVIKRWNGDDLRSTASWDAPVGATTGPVSRHIVNSRWALQRTPSGVIFAKPDEVPLAFREWIKANPAIGVNLFNERQERIMRRYRERIASGQKEQGVARANPGKGLIDRVAGQTSNKVRRPPSDDGLGF</sequence>
<dbReference type="Pfam" id="PF03389">
    <property type="entry name" value="MobA_MobL"/>
    <property type="match status" value="1"/>
</dbReference>
<feature type="domain" description="MobA/MobL protein" evidence="5">
    <location>
        <begin position="213"/>
        <end position="393"/>
    </location>
</feature>
<accession>A0A7G9SCQ8</accession>
<evidence type="ECO:0000256" key="2">
    <source>
        <dbReference type="ARBA" id="ARBA00022971"/>
    </source>
</evidence>
<keyword evidence="2" id="KW-0184">Conjugation</keyword>
<keyword evidence="7" id="KW-1185">Reference proteome</keyword>
<dbReference type="AlphaFoldDB" id="A0A7G9SCQ8"/>
<proteinExistence type="inferred from homology"/>
<organism evidence="6 7">
    <name type="scientific">Sphingomonas rhizophila</name>
    <dbReference type="NCBI Taxonomy" id="2071607"/>
    <lineage>
        <taxon>Bacteria</taxon>
        <taxon>Pseudomonadati</taxon>
        <taxon>Pseudomonadota</taxon>
        <taxon>Alphaproteobacteria</taxon>
        <taxon>Sphingomonadales</taxon>
        <taxon>Sphingomonadaceae</taxon>
        <taxon>Sphingomonas</taxon>
    </lineage>
</organism>
<reference evidence="6 7" key="1">
    <citation type="submission" date="2020-08" db="EMBL/GenBank/DDBJ databases">
        <title>Genome sequence of Sphingomonas rhizophila KACC 19189T.</title>
        <authorList>
            <person name="Hyun D.-W."/>
            <person name="Bae J.-W."/>
        </authorList>
    </citation>
    <scope>NUCLEOTIDE SEQUENCE [LARGE SCALE GENOMIC DNA]</scope>
    <source>
        <strain evidence="6 7">KACC 19189</strain>
    </source>
</reference>
<dbReference type="Gene3D" id="3.30.930.30">
    <property type="match status" value="1"/>
</dbReference>
<feature type="compositionally biased region" description="Polar residues" evidence="4">
    <location>
        <begin position="591"/>
        <end position="600"/>
    </location>
</feature>
<evidence type="ECO:0000259" key="5">
    <source>
        <dbReference type="Pfam" id="PF03389"/>
    </source>
</evidence>
<dbReference type="Proteomes" id="UP000515955">
    <property type="component" value="Chromosome"/>
</dbReference>
<evidence type="ECO:0000256" key="4">
    <source>
        <dbReference type="SAM" id="MobiDB-lite"/>
    </source>
</evidence>
<gene>
    <name evidence="6" type="ORF">H9L12_03405</name>
</gene>
<dbReference type="KEGG" id="srhi:H9L12_03405"/>
<comment type="similarity">
    <text evidence="1">Belongs to the MobA/MobL family.</text>
</comment>
<feature type="coiled-coil region" evidence="3">
    <location>
        <begin position="452"/>
        <end position="485"/>
    </location>
</feature>
<dbReference type="EMBL" id="CP060717">
    <property type="protein sequence ID" value="QNN65633.1"/>
    <property type="molecule type" value="Genomic_DNA"/>
</dbReference>
<evidence type="ECO:0000313" key="7">
    <source>
        <dbReference type="Proteomes" id="UP000515955"/>
    </source>
</evidence>
<evidence type="ECO:0000256" key="3">
    <source>
        <dbReference type="SAM" id="Coils"/>
    </source>
</evidence>